<dbReference type="RefSeq" id="WP_085359608.1">
    <property type="nucleotide sequence ID" value="NZ_MTAB01000015.1"/>
</dbReference>
<evidence type="ECO:0000313" key="2">
    <source>
        <dbReference type="Proteomes" id="UP000193303"/>
    </source>
</evidence>
<proteinExistence type="predicted"/>
<sequence>MYNIENLLTFAADGRIYRAFDHAVIAAMGMVVAIPLEQTEGSLCGLIDQSPVPWQELWAVLDVEPETQAMFDRDLSTPQIIHRLGLADTLLQVAQLPEYRATVFIHPQTGLRLGISTDYIHKTNKANR</sequence>
<name>A0A1X3DHZ5_9NEIS</name>
<gene>
    <name evidence="1" type="ORF">BV912_07590</name>
</gene>
<organism evidence="1 2">
    <name type="scientific">Neisseria dumasiana</name>
    <dbReference type="NCBI Taxonomy" id="1931275"/>
    <lineage>
        <taxon>Bacteria</taxon>
        <taxon>Pseudomonadati</taxon>
        <taxon>Pseudomonadota</taxon>
        <taxon>Betaproteobacteria</taxon>
        <taxon>Neisseriales</taxon>
        <taxon>Neisseriaceae</taxon>
        <taxon>Neisseria</taxon>
    </lineage>
</organism>
<accession>A0A1X3DHZ5</accession>
<evidence type="ECO:0000313" key="1">
    <source>
        <dbReference type="EMBL" id="OSI20424.1"/>
    </source>
</evidence>
<protein>
    <submittedName>
        <fullName evidence="1">Uncharacterized protein</fullName>
    </submittedName>
</protein>
<reference evidence="2" key="1">
    <citation type="submission" date="2017-01" db="EMBL/GenBank/DDBJ databases">
        <authorList>
            <person name="Mah S.A."/>
            <person name="Swanson W.J."/>
            <person name="Moy G.W."/>
            <person name="Vacquier V.D."/>
        </authorList>
    </citation>
    <scope>NUCLEOTIDE SEQUENCE [LARGE SCALE GENOMIC DNA]</scope>
    <source>
        <strain evidence="2">124861</strain>
    </source>
</reference>
<dbReference type="OrthoDB" id="8617587at2"/>
<dbReference type="Proteomes" id="UP000193303">
    <property type="component" value="Unassembled WGS sequence"/>
</dbReference>
<dbReference type="AlphaFoldDB" id="A0A1X3DHZ5"/>
<comment type="caution">
    <text evidence="1">The sequence shown here is derived from an EMBL/GenBank/DDBJ whole genome shotgun (WGS) entry which is preliminary data.</text>
</comment>
<dbReference type="EMBL" id="MTAB01000015">
    <property type="protein sequence ID" value="OSI20424.1"/>
    <property type="molecule type" value="Genomic_DNA"/>
</dbReference>